<dbReference type="GO" id="GO:0003700">
    <property type="term" value="F:DNA-binding transcription factor activity"/>
    <property type="evidence" value="ECO:0007669"/>
    <property type="project" value="TreeGrafter"/>
</dbReference>
<gene>
    <name evidence="5" type="ORF">GQF03_11675</name>
</gene>
<dbReference type="InterPro" id="IPR000843">
    <property type="entry name" value="HTH_LacI"/>
</dbReference>
<dbReference type="InterPro" id="IPR028082">
    <property type="entry name" value="Peripla_BP_I"/>
</dbReference>
<dbReference type="AlphaFoldDB" id="A0A845MI73"/>
<dbReference type="CDD" id="cd01392">
    <property type="entry name" value="HTH_LacI"/>
    <property type="match status" value="1"/>
</dbReference>
<dbReference type="RefSeq" id="WP_161339471.1">
    <property type="nucleotide sequence ID" value="NZ_JBHSDG010000003.1"/>
</dbReference>
<dbReference type="PRINTS" id="PR00036">
    <property type="entry name" value="HTHLACI"/>
</dbReference>
<evidence type="ECO:0000313" key="6">
    <source>
        <dbReference type="Proteomes" id="UP000445696"/>
    </source>
</evidence>
<evidence type="ECO:0000259" key="4">
    <source>
        <dbReference type="PROSITE" id="PS50932"/>
    </source>
</evidence>
<dbReference type="SMART" id="SM00354">
    <property type="entry name" value="HTH_LACI"/>
    <property type="match status" value="1"/>
</dbReference>
<dbReference type="Pfam" id="PF00356">
    <property type="entry name" value="LacI"/>
    <property type="match status" value="1"/>
</dbReference>
<dbReference type="PROSITE" id="PS00356">
    <property type="entry name" value="HTH_LACI_1"/>
    <property type="match status" value="1"/>
</dbReference>
<dbReference type="PANTHER" id="PTHR30146:SF152">
    <property type="entry name" value="TRANSCRIPTIONAL REGULATORY PROTEIN"/>
    <property type="match status" value="1"/>
</dbReference>
<dbReference type="CDD" id="cd06307">
    <property type="entry name" value="PBP1_sugar_binding"/>
    <property type="match status" value="1"/>
</dbReference>
<dbReference type="InterPro" id="IPR010982">
    <property type="entry name" value="Lambda_DNA-bd_dom_sf"/>
</dbReference>
<dbReference type="Pfam" id="PF13407">
    <property type="entry name" value="Peripla_BP_4"/>
    <property type="match status" value="1"/>
</dbReference>
<dbReference type="SUPFAM" id="SSF53822">
    <property type="entry name" value="Periplasmic binding protein-like I"/>
    <property type="match status" value="1"/>
</dbReference>
<reference evidence="5 6" key="1">
    <citation type="journal article" date="2014" name="Int. J. Syst. Evol. Microbiol.">
        <title>Sneathiella chungangensis sp. nov., isolated from a marine sand, and emended description of the genus Sneathiella.</title>
        <authorList>
            <person name="Siamphan C."/>
            <person name="Kim H."/>
            <person name="Lee J.S."/>
            <person name="Kim W."/>
        </authorList>
    </citation>
    <scope>NUCLEOTIDE SEQUENCE [LARGE SCALE GENOMIC DNA]</scope>
    <source>
        <strain evidence="5 6">KCTC 32476</strain>
    </source>
</reference>
<dbReference type="OrthoDB" id="9805774at2"/>
<keyword evidence="2" id="KW-0238">DNA-binding</keyword>
<protein>
    <submittedName>
        <fullName evidence="5">Substrate-binding domain-containing protein</fullName>
    </submittedName>
</protein>
<dbReference type="PANTHER" id="PTHR30146">
    <property type="entry name" value="LACI-RELATED TRANSCRIPTIONAL REPRESSOR"/>
    <property type="match status" value="1"/>
</dbReference>
<dbReference type="PROSITE" id="PS50932">
    <property type="entry name" value="HTH_LACI_2"/>
    <property type="match status" value="1"/>
</dbReference>
<dbReference type="Proteomes" id="UP000445696">
    <property type="component" value="Unassembled WGS sequence"/>
</dbReference>
<dbReference type="Gene3D" id="3.40.50.2300">
    <property type="match status" value="2"/>
</dbReference>
<name>A0A845MI73_9PROT</name>
<comment type="caution">
    <text evidence="5">The sequence shown here is derived from an EMBL/GenBank/DDBJ whole genome shotgun (WGS) entry which is preliminary data.</text>
</comment>
<evidence type="ECO:0000256" key="2">
    <source>
        <dbReference type="ARBA" id="ARBA00023125"/>
    </source>
</evidence>
<dbReference type="EMBL" id="WTVA01000013">
    <property type="protein sequence ID" value="MZR22987.1"/>
    <property type="molecule type" value="Genomic_DNA"/>
</dbReference>
<accession>A0A845MI73</accession>
<keyword evidence="1" id="KW-0805">Transcription regulation</keyword>
<dbReference type="SUPFAM" id="SSF47413">
    <property type="entry name" value="lambda repressor-like DNA-binding domains"/>
    <property type="match status" value="1"/>
</dbReference>
<dbReference type="InterPro" id="IPR025997">
    <property type="entry name" value="SBP_2_dom"/>
</dbReference>
<evidence type="ECO:0000313" key="5">
    <source>
        <dbReference type="EMBL" id="MZR22987.1"/>
    </source>
</evidence>
<sequence>MIKQDRDIILKPTVNDIARVAGVSLATVDRVLNGRPGVRGVTIERVNKAIQQLGYVRDTAAANLARGRVYRFHFLLPESNNEFISLLEEQISHLSEVMALDRTRLSFEKVPAFDPQAMARIISEIDPEDVNGIAIFSPETPSVRDAVDQIKKRGVSVVALVSDLPSSKRDHFVGIDNVAAGRTAGQLMGHFLSKEKGKILVVTGSMLARDHLERRLGFDQVMTESFPGITVLPSLEGRDDPDLLERLLPDAFATEPDITGIYSSAAGNLGLIKFLRKGGLDQKMVVVGHELTPLSRDALEQGTFDAIISQDTGHLIRSTVRILRAKTDNLPINISQERIRIDVYLKENMPLLGG</sequence>
<proteinExistence type="predicted"/>
<keyword evidence="3" id="KW-0804">Transcription</keyword>
<dbReference type="GO" id="GO:0000976">
    <property type="term" value="F:transcription cis-regulatory region binding"/>
    <property type="evidence" value="ECO:0007669"/>
    <property type="project" value="TreeGrafter"/>
</dbReference>
<organism evidence="5 6">
    <name type="scientific">Sneathiella chungangensis</name>
    <dbReference type="NCBI Taxonomy" id="1418234"/>
    <lineage>
        <taxon>Bacteria</taxon>
        <taxon>Pseudomonadati</taxon>
        <taxon>Pseudomonadota</taxon>
        <taxon>Alphaproteobacteria</taxon>
        <taxon>Sneathiellales</taxon>
        <taxon>Sneathiellaceae</taxon>
        <taxon>Sneathiella</taxon>
    </lineage>
</organism>
<feature type="domain" description="HTH lacI-type" evidence="4">
    <location>
        <begin position="12"/>
        <end position="66"/>
    </location>
</feature>
<keyword evidence="6" id="KW-1185">Reference proteome</keyword>
<evidence type="ECO:0000256" key="3">
    <source>
        <dbReference type="ARBA" id="ARBA00023163"/>
    </source>
</evidence>
<evidence type="ECO:0000256" key="1">
    <source>
        <dbReference type="ARBA" id="ARBA00023015"/>
    </source>
</evidence>
<dbReference type="Gene3D" id="1.10.260.40">
    <property type="entry name" value="lambda repressor-like DNA-binding domains"/>
    <property type="match status" value="1"/>
</dbReference>